<evidence type="ECO:0000256" key="4">
    <source>
        <dbReference type="ARBA" id="ARBA00022759"/>
    </source>
</evidence>
<keyword evidence="4" id="KW-0255">Endonuclease</keyword>
<dbReference type="KEGG" id="suls:Sdiek1_1051"/>
<dbReference type="Proteomes" id="UP000196005">
    <property type="component" value="Chromosome"/>
</dbReference>
<dbReference type="Gene3D" id="3.30.920.30">
    <property type="entry name" value="Hypothetical protein"/>
    <property type="match status" value="1"/>
</dbReference>
<dbReference type="GO" id="GO:0003729">
    <property type="term" value="F:mRNA binding"/>
    <property type="evidence" value="ECO:0007669"/>
    <property type="project" value="InterPro"/>
</dbReference>
<keyword evidence="7" id="KW-0346">Stress response</keyword>
<gene>
    <name evidence="8" type="ORF">Sdiek1_1051</name>
</gene>
<reference evidence="9" key="1">
    <citation type="submission" date="2017-05" db="EMBL/GenBank/DDBJ databases">
        <title>Dechlorination kinetics govern the competition between two new strains of the genus Sulfurospirillum.</title>
        <authorList>
            <person name="Buttet G.F."/>
            <person name="Murray A.M."/>
            <person name="Goris T."/>
            <person name="Burion M."/>
            <person name="Lin B."/>
            <person name="Rolle M."/>
            <person name="Maillard J."/>
        </authorList>
    </citation>
    <scope>NUCLEOTIDE SEQUENCE [LARGE SCALE GENOMIC DNA]</scope>
    <source>
        <strain evidence="9">SL2-1</strain>
    </source>
</reference>
<keyword evidence="2" id="KW-1277">Toxin-antitoxin system</keyword>
<evidence type="ECO:0000256" key="3">
    <source>
        <dbReference type="ARBA" id="ARBA00022722"/>
    </source>
</evidence>
<keyword evidence="5" id="KW-0378">Hydrolase</keyword>
<protein>
    <recommendedName>
        <fullName evidence="10">Type II toxin-antitoxin system HicA family toxin</fullName>
    </recommendedName>
</protein>
<dbReference type="Pfam" id="PF07927">
    <property type="entry name" value="HicA_toxin"/>
    <property type="match status" value="1"/>
</dbReference>
<name>A0A1Y0HJD3_9BACT</name>
<evidence type="ECO:0000313" key="8">
    <source>
        <dbReference type="EMBL" id="ARU48217.1"/>
    </source>
</evidence>
<evidence type="ECO:0008006" key="10">
    <source>
        <dbReference type="Google" id="ProtNLM"/>
    </source>
</evidence>
<evidence type="ECO:0000256" key="7">
    <source>
        <dbReference type="ARBA" id="ARBA00023016"/>
    </source>
</evidence>
<dbReference type="AlphaFoldDB" id="A0A1Y0HJD3"/>
<evidence type="ECO:0000313" key="9">
    <source>
        <dbReference type="Proteomes" id="UP000196005"/>
    </source>
</evidence>
<dbReference type="GO" id="GO:0004519">
    <property type="term" value="F:endonuclease activity"/>
    <property type="evidence" value="ECO:0007669"/>
    <property type="project" value="UniProtKB-KW"/>
</dbReference>
<keyword evidence="6" id="KW-0694">RNA-binding</keyword>
<evidence type="ECO:0000256" key="2">
    <source>
        <dbReference type="ARBA" id="ARBA00022649"/>
    </source>
</evidence>
<organism evidence="8 9">
    <name type="scientific">Sulfurospirillum diekertiae</name>
    <dbReference type="NCBI Taxonomy" id="1854492"/>
    <lineage>
        <taxon>Bacteria</taxon>
        <taxon>Pseudomonadati</taxon>
        <taxon>Campylobacterota</taxon>
        <taxon>Epsilonproteobacteria</taxon>
        <taxon>Campylobacterales</taxon>
        <taxon>Sulfurospirillaceae</taxon>
        <taxon>Sulfurospirillum</taxon>
    </lineage>
</organism>
<dbReference type="RefSeq" id="WP_087438207.1">
    <property type="nucleotide sequence ID" value="NZ_CP021416.1"/>
</dbReference>
<evidence type="ECO:0000256" key="5">
    <source>
        <dbReference type="ARBA" id="ARBA00022801"/>
    </source>
</evidence>
<accession>A0A1Y0HJD3</accession>
<comment type="similarity">
    <text evidence="1">Belongs to the HicA mRNA interferase family.</text>
</comment>
<dbReference type="SUPFAM" id="SSF54786">
    <property type="entry name" value="YcfA/nrd intein domain"/>
    <property type="match status" value="1"/>
</dbReference>
<keyword evidence="3" id="KW-0540">Nuclease</keyword>
<dbReference type="OrthoDB" id="5327118at2"/>
<dbReference type="InterPro" id="IPR038570">
    <property type="entry name" value="HicA_sf"/>
</dbReference>
<keyword evidence="9" id="KW-1185">Reference proteome</keyword>
<dbReference type="EMBL" id="CP021416">
    <property type="protein sequence ID" value="ARU48217.1"/>
    <property type="molecule type" value="Genomic_DNA"/>
</dbReference>
<evidence type="ECO:0000256" key="6">
    <source>
        <dbReference type="ARBA" id="ARBA00022884"/>
    </source>
</evidence>
<dbReference type="InterPro" id="IPR012933">
    <property type="entry name" value="HicA_mRNA_interferase"/>
</dbReference>
<sequence>MSKKDKLLQAMKNNPKDIPFEDIKKLLEGYGYTCQNSGGSHYVFRKEFCEHIVIPYHKPIKAIYVKHVLEILGELK</sequence>
<proteinExistence type="inferred from homology"/>
<dbReference type="GO" id="GO:0016787">
    <property type="term" value="F:hydrolase activity"/>
    <property type="evidence" value="ECO:0007669"/>
    <property type="project" value="UniProtKB-KW"/>
</dbReference>
<evidence type="ECO:0000256" key="1">
    <source>
        <dbReference type="ARBA" id="ARBA00006620"/>
    </source>
</evidence>